<gene>
    <name evidence="1" type="ORF">ILUMI_15267</name>
</gene>
<feature type="non-terminal residue" evidence="1">
    <location>
        <position position="1"/>
    </location>
</feature>
<reference evidence="1" key="1">
    <citation type="submission" date="2019-08" db="EMBL/GenBank/DDBJ databases">
        <title>The genome of the North American firefly Photinus pyralis.</title>
        <authorList>
            <consortium name="Photinus pyralis genome working group"/>
            <person name="Fallon T.R."/>
            <person name="Sander Lower S.E."/>
            <person name="Weng J.-K."/>
        </authorList>
    </citation>
    <scope>NUCLEOTIDE SEQUENCE</scope>
    <source>
        <strain evidence="1">TRF0915ILg1</strain>
        <tissue evidence="1">Whole body</tissue>
    </source>
</reference>
<dbReference type="EMBL" id="VTPC01044102">
    <property type="protein sequence ID" value="KAF2890906.1"/>
    <property type="molecule type" value="Genomic_DNA"/>
</dbReference>
<organism evidence="1 2">
    <name type="scientific">Ignelater luminosus</name>
    <name type="common">Cucubano</name>
    <name type="synonym">Pyrophorus luminosus</name>
    <dbReference type="NCBI Taxonomy" id="2038154"/>
    <lineage>
        <taxon>Eukaryota</taxon>
        <taxon>Metazoa</taxon>
        <taxon>Ecdysozoa</taxon>
        <taxon>Arthropoda</taxon>
        <taxon>Hexapoda</taxon>
        <taxon>Insecta</taxon>
        <taxon>Pterygota</taxon>
        <taxon>Neoptera</taxon>
        <taxon>Endopterygota</taxon>
        <taxon>Coleoptera</taxon>
        <taxon>Polyphaga</taxon>
        <taxon>Elateriformia</taxon>
        <taxon>Elateroidea</taxon>
        <taxon>Elateridae</taxon>
        <taxon>Agrypninae</taxon>
        <taxon>Pyrophorini</taxon>
        <taxon>Ignelater</taxon>
    </lineage>
</organism>
<accession>A0A8K0CTD1</accession>
<comment type="caution">
    <text evidence="1">The sequence shown here is derived from an EMBL/GenBank/DDBJ whole genome shotgun (WGS) entry which is preliminary data.</text>
</comment>
<dbReference type="Proteomes" id="UP000801492">
    <property type="component" value="Unassembled WGS sequence"/>
</dbReference>
<evidence type="ECO:0000313" key="2">
    <source>
        <dbReference type="Proteomes" id="UP000801492"/>
    </source>
</evidence>
<proteinExistence type="predicted"/>
<sequence>RYDCRASRVDDKSDVFISDDDNDAAVVRPKKAMRRPVEYDNYVMLIVPNQEGRCVMNV</sequence>
<keyword evidence="2" id="KW-1185">Reference proteome</keyword>
<protein>
    <submittedName>
        <fullName evidence="1">Uncharacterized protein</fullName>
    </submittedName>
</protein>
<dbReference type="AlphaFoldDB" id="A0A8K0CTD1"/>
<evidence type="ECO:0000313" key="1">
    <source>
        <dbReference type="EMBL" id="KAF2890906.1"/>
    </source>
</evidence>
<name>A0A8K0CTD1_IGNLU</name>